<dbReference type="Proteomes" id="UP001370299">
    <property type="component" value="Unassembled WGS sequence"/>
</dbReference>
<feature type="transmembrane region" description="Helical" evidence="1">
    <location>
        <begin position="156"/>
        <end position="174"/>
    </location>
</feature>
<sequence length="176" mass="18562">MAMFIRWFPTSRSGLTMRSWVAHVLAFVTALVLSAVSAHSAAQFITHSSGRTGLLPHLFLPVVLCAVLSLIYGLVMTRRTMGDRRRWATVGSLCAVIPIVALFGFLTLFAVLGTATDPHPAGSVVSASSPATAASTVLVHTTALGRQMPCWARCSGLVVVSAVPVLLAIARVLLVP</sequence>
<evidence type="ECO:0000313" key="3">
    <source>
        <dbReference type="Proteomes" id="UP001370299"/>
    </source>
</evidence>
<keyword evidence="1" id="KW-0812">Transmembrane</keyword>
<gene>
    <name evidence="2" type="ORF">WMN62_12790</name>
</gene>
<accession>A0ABU8YCV9</accession>
<feature type="transmembrane region" description="Helical" evidence="1">
    <location>
        <begin position="87"/>
        <end position="112"/>
    </location>
</feature>
<dbReference type="RefSeq" id="WP_340196469.1">
    <property type="nucleotide sequence ID" value="NZ_JBBKAP010000035.1"/>
</dbReference>
<protein>
    <submittedName>
        <fullName evidence="2">Uncharacterized protein</fullName>
    </submittedName>
</protein>
<feature type="transmembrane region" description="Helical" evidence="1">
    <location>
        <begin position="124"/>
        <end position="144"/>
    </location>
</feature>
<keyword evidence="1" id="KW-1133">Transmembrane helix</keyword>
<reference evidence="2 3" key="1">
    <citation type="submission" date="2024-03" db="EMBL/GenBank/DDBJ databases">
        <title>Whole genomes of four grape xylem sap localized bacterial endophytes.</title>
        <authorList>
            <person name="Kumar G."/>
            <person name="Savka M.A."/>
        </authorList>
    </citation>
    <scope>NUCLEOTIDE SEQUENCE [LARGE SCALE GENOMIC DNA]</scope>
    <source>
        <strain evidence="2 3">RIT_GXS8</strain>
    </source>
</reference>
<comment type="caution">
    <text evidence="2">The sequence shown here is derived from an EMBL/GenBank/DDBJ whole genome shotgun (WGS) entry which is preliminary data.</text>
</comment>
<dbReference type="EMBL" id="JBBLYY010000064">
    <property type="protein sequence ID" value="MEK0172348.1"/>
    <property type="molecule type" value="Genomic_DNA"/>
</dbReference>
<evidence type="ECO:0000256" key="1">
    <source>
        <dbReference type="SAM" id="Phobius"/>
    </source>
</evidence>
<organism evidence="2 3">
    <name type="scientific">Curtobacterium citreum</name>
    <dbReference type="NCBI Taxonomy" id="2036"/>
    <lineage>
        <taxon>Bacteria</taxon>
        <taxon>Bacillati</taxon>
        <taxon>Actinomycetota</taxon>
        <taxon>Actinomycetes</taxon>
        <taxon>Micrococcales</taxon>
        <taxon>Microbacteriaceae</taxon>
        <taxon>Curtobacterium</taxon>
    </lineage>
</organism>
<evidence type="ECO:0000313" key="2">
    <source>
        <dbReference type="EMBL" id="MEK0172348.1"/>
    </source>
</evidence>
<name>A0ABU8YCV9_9MICO</name>
<proteinExistence type="predicted"/>
<keyword evidence="3" id="KW-1185">Reference proteome</keyword>
<keyword evidence="1" id="KW-0472">Membrane</keyword>
<feature type="transmembrane region" description="Helical" evidence="1">
    <location>
        <begin position="54"/>
        <end position="75"/>
    </location>
</feature>